<gene>
    <name evidence="1" type="ORF">SAMN00017405_0688</name>
</gene>
<proteinExistence type="predicted"/>
<dbReference type="Proteomes" id="UP000192731">
    <property type="component" value="Unassembled WGS sequence"/>
</dbReference>
<name>A0A1W1V9C0_DESTI</name>
<organism evidence="1 2">
    <name type="scientific">Desulfonispora thiosulfatigenes DSM 11270</name>
    <dbReference type="NCBI Taxonomy" id="656914"/>
    <lineage>
        <taxon>Bacteria</taxon>
        <taxon>Bacillati</taxon>
        <taxon>Bacillota</taxon>
        <taxon>Clostridia</taxon>
        <taxon>Eubacteriales</taxon>
        <taxon>Peptococcaceae</taxon>
        <taxon>Desulfonispora</taxon>
    </lineage>
</organism>
<dbReference type="STRING" id="656914.SAMN00017405_0688"/>
<dbReference type="RefSeq" id="WP_084053057.1">
    <property type="nucleotide sequence ID" value="NZ_FWWT01000016.1"/>
</dbReference>
<protein>
    <submittedName>
        <fullName evidence="1">Uncharacterized protein</fullName>
    </submittedName>
</protein>
<dbReference type="EMBL" id="FWWT01000016">
    <property type="protein sequence ID" value="SMB89962.1"/>
    <property type="molecule type" value="Genomic_DNA"/>
</dbReference>
<reference evidence="1 2" key="1">
    <citation type="submission" date="2017-04" db="EMBL/GenBank/DDBJ databases">
        <authorList>
            <person name="Afonso C.L."/>
            <person name="Miller P.J."/>
            <person name="Scott M.A."/>
            <person name="Spackman E."/>
            <person name="Goraichik I."/>
            <person name="Dimitrov K.M."/>
            <person name="Suarez D.L."/>
            <person name="Swayne D.E."/>
        </authorList>
    </citation>
    <scope>NUCLEOTIDE SEQUENCE [LARGE SCALE GENOMIC DNA]</scope>
    <source>
        <strain evidence="1 2">DSM 11270</strain>
    </source>
</reference>
<sequence length="124" mass="14280">MNQQEFERFRREFLNQASVHMKNLFDSMIAPVLSEEEAPISDSEAIKEFLTRECCIESTLKITSKDLYNAFIERTGRHISHIAFSREVNAIKDLIGLDFELKQKQNVSTWVGLNLIEGGNQNDT</sequence>
<evidence type="ECO:0000313" key="1">
    <source>
        <dbReference type="EMBL" id="SMB89962.1"/>
    </source>
</evidence>
<dbReference type="AlphaFoldDB" id="A0A1W1V9C0"/>
<keyword evidence="2" id="KW-1185">Reference proteome</keyword>
<accession>A0A1W1V9C0</accession>
<evidence type="ECO:0000313" key="2">
    <source>
        <dbReference type="Proteomes" id="UP000192731"/>
    </source>
</evidence>